<dbReference type="PROSITE" id="PS50887">
    <property type="entry name" value="GGDEF"/>
    <property type="match status" value="1"/>
</dbReference>
<dbReference type="InterPro" id="IPR011623">
    <property type="entry name" value="7TMR_DISM_rcpt_extracell_dom1"/>
</dbReference>
<evidence type="ECO:0000256" key="3">
    <source>
        <dbReference type="SAM" id="Coils"/>
    </source>
</evidence>
<keyword evidence="4" id="KW-0812">Transmembrane</keyword>
<dbReference type="Proteomes" id="UP000255303">
    <property type="component" value="Unassembled WGS sequence"/>
</dbReference>
<feature type="transmembrane region" description="Helical" evidence="4">
    <location>
        <begin position="345"/>
        <end position="366"/>
    </location>
</feature>
<dbReference type="InterPro" id="IPR011622">
    <property type="entry name" value="7TMR_DISM_rcpt_extracell_dom2"/>
</dbReference>
<keyword evidence="4" id="KW-1133">Transmembrane helix</keyword>
<dbReference type="EMBL" id="JAOCJE010000001">
    <property type="protein sequence ID" value="MDH1339595.1"/>
    <property type="molecule type" value="Genomic_DNA"/>
</dbReference>
<evidence type="ECO:0000313" key="11">
    <source>
        <dbReference type="Proteomes" id="UP000255303"/>
    </source>
</evidence>
<proteinExistence type="predicted"/>
<dbReference type="FunFam" id="3.30.70.270:FF:000001">
    <property type="entry name" value="Diguanylate cyclase domain protein"/>
    <property type="match status" value="1"/>
</dbReference>
<comment type="cofactor">
    <cofactor evidence="1">
        <name>Mg(2+)</name>
        <dbReference type="ChEBI" id="CHEBI:18420"/>
    </cofactor>
</comment>
<dbReference type="CDD" id="cd01949">
    <property type="entry name" value="GGDEF"/>
    <property type="match status" value="1"/>
</dbReference>
<name>A0A061CLS8_ECTOL</name>
<dbReference type="PANTHER" id="PTHR46663:SF2">
    <property type="entry name" value="GGDEF DOMAIN-CONTAINING PROTEIN"/>
    <property type="match status" value="1"/>
</dbReference>
<dbReference type="InterPro" id="IPR043128">
    <property type="entry name" value="Rev_trsase/Diguanyl_cyclase"/>
</dbReference>
<feature type="transmembrane region" description="Helical" evidence="4">
    <location>
        <begin position="222"/>
        <end position="246"/>
    </location>
</feature>
<reference evidence="10 11" key="1">
    <citation type="submission" date="2018-06" db="EMBL/GenBank/DDBJ databases">
        <authorList>
            <consortium name="Pathogen Informatics"/>
            <person name="Doyle S."/>
        </authorList>
    </citation>
    <scope>NUCLEOTIDE SEQUENCE [LARGE SCALE GENOMIC DNA]</scope>
    <source>
        <strain evidence="8 11">NCTC10692</strain>
        <strain evidence="9 10">NCTC10860</strain>
    </source>
</reference>
<dbReference type="RefSeq" id="WP_003458875.1">
    <property type="nucleotide sequence ID" value="NZ_CAURUH010000004.1"/>
</dbReference>
<evidence type="ECO:0000256" key="4">
    <source>
        <dbReference type="SAM" id="Phobius"/>
    </source>
</evidence>
<reference evidence="6" key="2">
    <citation type="submission" date="2022-09" db="EMBL/GenBank/DDBJ databases">
        <title>Intensive care unit water sources are persistently colonized with multi-drug resistant bacteria and are the site of extensive horizontal gene transfer of antibiotic resistance genes.</title>
        <authorList>
            <person name="Diorio-Toth L."/>
        </authorList>
    </citation>
    <scope>NUCLEOTIDE SEQUENCE</scope>
    <source>
        <strain evidence="7">GD03704</strain>
        <strain evidence="6">GD04000</strain>
    </source>
</reference>
<dbReference type="Gene3D" id="3.30.70.270">
    <property type="match status" value="1"/>
</dbReference>
<dbReference type="GO" id="GO:0005886">
    <property type="term" value="C:plasma membrane"/>
    <property type="evidence" value="ECO:0007669"/>
    <property type="project" value="UniProtKB-SubCell"/>
</dbReference>
<dbReference type="InterPro" id="IPR000160">
    <property type="entry name" value="GGDEF_dom"/>
</dbReference>
<dbReference type="EMBL" id="UGUV01000002">
    <property type="protein sequence ID" value="SUD51708.1"/>
    <property type="molecule type" value="Genomic_DNA"/>
</dbReference>
<keyword evidence="4" id="KW-0472">Membrane</keyword>
<dbReference type="Proteomes" id="UP001161697">
    <property type="component" value="Unassembled WGS sequence"/>
</dbReference>
<keyword evidence="8" id="KW-0378">Hydrolase</keyword>
<dbReference type="Gene3D" id="2.60.40.2380">
    <property type="match status" value="1"/>
</dbReference>
<evidence type="ECO:0000313" key="6">
    <source>
        <dbReference type="EMBL" id="MDH0565847.1"/>
    </source>
</evidence>
<dbReference type="Pfam" id="PF00990">
    <property type="entry name" value="GGDEF"/>
    <property type="match status" value="1"/>
</dbReference>
<dbReference type="Proteomes" id="UP000254084">
    <property type="component" value="Unassembled WGS sequence"/>
</dbReference>
<evidence type="ECO:0000313" key="9">
    <source>
        <dbReference type="EMBL" id="SUD58433.1"/>
    </source>
</evidence>
<sequence>MPANRHTTLAYLVSLPGLLLVCSLLLASQITLASTRLGDSSAAQDLYGLVDFLADPQSALSLDDVRAVDAPFQPSLNRRDLSFGYVSGVIWLRLALQSDAQQTRVWRLELNYASLDEVRLYDIGADGVRESRSGDTVPYAQRSVGHRNPVFEIALQPGEQRTLYLRVDSRGSMTLSGALMSSRDFEQHSQNGYLAHAIYFGVLIALGLYNLLLFLALRERPFLNYVLFMFAFALSVLSLNGLGAQYLWSEAAPWSNRILPVSLTTAALLSVVFARSFLDTRQWLPRWDKGLLMLSIAIGAAVLASVLLPLQRALQLMSLTGLIATLTLLVTSFVCIGYRVPGARLFALAWLMLLTGAVLLALRNFALIPSNFITLYAMQIGSGLEMILLSFALAARLIELKRQREAALQLNEQILAKRVTERTQALEQANQRLSELALQDPLTGLPNRTALQQHLEQALARSQRRNELLAVMLIDLDGFKPINDQHGHGYGDLALAEVAQRLRQYVRDTDLPARLGGDEFVVICESVQSAEDAHDLAKRLLEGLDTPMYLEDRTVRVGASIGIALSRGADDASMLIRLADAAMYRAKAEGRNRVQLATQYL</sequence>
<comment type="subcellular location">
    <subcellularLocation>
        <location evidence="2">Cell inner membrane</location>
    </subcellularLocation>
</comment>
<dbReference type="EMBL" id="JAOEET010000002">
    <property type="protein sequence ID" value="MDH0565847.1"/>
    <property type="molecule type" value="Genomic_DNA"/>
</dbReference>
<evidence type="ECO:0000259" key="5">
    <source>
        <dbReference type="PROSITE" id="PS50887"/>
    </source>
</evidence>
<dbReference type="SUPFAM" id="SSF55073">
    <property type="entry name" value="Nucleotide cyclase"/>
    <property type="match status" value="1"/>
</dbReference>
<feature type="transmembrane region" description="Helical" evidence="4">
    <location>
        <begin position="258"/>
        <end position="278"/>
    </location>
</feature>
<dbReference type="NCBIfam" id="TIGR00254">
    <property type="entry name" value="GGDEF"/>
    <property type="match status" value="1"/>
</dbReference>
<feature type="transmembrane region" description="Helical" evidence="4">
    <location>
        <begin position="316"/>
        <end position="338"/>
    </location>
</feature>
<evidence type="ECO:0000256" key="2">
    <source>
        <dbReference type="ARBA" id="ARBA00004533"/>
    </source>
</evidence>
<dbReference type="Pfam" id="PF07695">
    <property type="entry name" value="7TMR-DISM_7TM"/>
    <property type="match status" value="1"/>
</dbReference>
<organism evidence="8 11">
    <name type="scientific">Ectopseudomonas oleovorans</name>
    <name type="common">Pseudomonas oleovorans</name>
    <dbReference type="NCBI Taxonomy" id="301"/>
    <lineage>
        <taxon>Bacteria</taxon>
        <taxon>Pseudomonadati</taxon>
        <taxon>Pseudomonadota</taxon>
        <taxon>Gammaproteobacteria</taxon>
        <taxon>Pseudomonadales</taxon>
        <taxon>Pseudomonadaceae</taxon>
        <taxon>Ectopseudomonas</taxon>
    </lineage>
</organism>
<evidence type="ECO:0000313" key="8">
    <source>
        <dbReference type="EMBL" id="SUD51708.1"/>
    </source>
</evidence>
<feature type="transmembrane region" description="Helical" evidence="4">
    <location>
        <begin position="372"/>
        <end position="394"/>
    </location>
</feature>
<dbReference type="GO" id="GO:0071111">
    <property type="term" value="F:cyclic-guanylate-specific phosphodiesterase activity"/>
    <property type="evidence" value="ECO:0007669"/>
    <property type="project" value="UniProtKB-EC"/>
</dbReference>
<keyword evidence="3" id="KW-0175">Coiled coil</keyword>
<protein>
    <submittedName>
        <fullName evidence="6 8">Diguanylate cyclase</fullName>
        <ecNumber evidence="8">3.1.4.52</ecNumber>
    </submittedName>
</protein>
<accession>A0A379JT61</accession>
<evidence type="ECO:0000313" key="7">
    <source>
        <dbReference type="EMBL" id="MDH1339595.1"/>
    </source>
</evidence>
<feature type="transmembrane region" description="Helical" evidence="4">
    <location>
        <begin position="193"/>
        <end position="215"/>
    </location>
</feature>
<feature type="transmembrane region" description="Helical" evidence="4">
    <location>
        <begin position="290"/>
        <end position="310"/>
    </location>
</feature>
<dbReference type="SMART" id="SM00267">
    <property type="entry name" value="GGDEF"/>
    <property type="match status" value="1"/>
</dbReference>
<feature type="coiled-coil region" evidence="3">
    <location>
        <begin position="397"/>
        <end position="439"/>
    </location>
</feature>
<dbReference type="Proteomes" id="UP001159292">
    <property type="component" value="Unassembled WGS sequence"/>
</dbReference>
<dbReference type="InterPro" id="IPR029787">
    <property type="entry name" value="Nucleotide_cyclase"/>
</dbReference>
<evidence type="ECO:0000256" key="1">
    <source>
        <dbReference type="ARBA" id="ARBA00001946"/>
    </source>
</evidence>
<dbReference type="EMBL" id="UGUW01000004">
    <property type="protein sequence ID" value="SUD58433.1"/>
    <property type="molecule type" value="Genomic_DNA"/>
</dbReference>
<gene>
    <name evidence="8" type="primary">gmr_3</name>
    <name evidence="9" type="synonym">gmr_1</name>
    <name evidence="7" type="ORF">N5J11_10180</name>
    <name evidence="6" type="ORF">N7671_00910</name>
    <name evidence="8" type="ORF">NCTC10692_02165</name>
    <name evidence="9" type="ORF">NCTC10860_00675</name>
</gene>
<dbReference type="PANTHER" id="PTHR46663">
    <property type="entry name" value="DIGUANYLATE CYCLASE DGCT-RELATED"/>
    <property type="match status" value="1"/>
</dbReference>
<accession>A0A061CLS8</accession>
<dbReference type="EC" id="3.1.4.52" evidence="8"/>
<dbReference type="Pfam" id="PF07696">
    <property type="entry name" value="7TMR-DISMED2"/>
    <property type="match status" value="1"/>
</dbReference>
<dbReference type="InterPro" id="IPR052163">
    <property type="entry name" value="DGC-Regulatory_Protein"/>
</dbReference>
<dbReference type="AlphaFoldDB" id="A0A061CLS8"/>
<evidence type="ECO:0000313" key="10">
    <source>
        <dbReference type="Proteomes" id="UP000254084"/>
    </source>
</evidence>
<feature type="domain" description="GGDEF" evidence="5">
    <location>
        <begin position="467"/>
        <end position="599"/>
    </location>
</feature>